<name>A0A6A6PY83_9PEZI</name>
<organism evidence="2 3">
    <name type="scientific">Neohortaea acidophila</name>
    <dbReference type="NCBI Taxonomy" id="245834"/>
    <lineage>
        <taxon>Eukaryota</taxon>
        <taxon>Fungi</taxon>
        <taxon>Dikarya</taxon>
        <taxon>Ascomycota</taxon>
        <taxon>Pezizomycotina</taxon>
        <taxon>Dothideomycetes</taxon>
        <taxon>Dothideomycetidae</taxon>
        <taxon>Mycosphaerellales</taxon>
        <taxon>Teratosphaeriaceae</taxon>
        <taxon>Neohortaea</taxon>
    </lineage>
</organism>
<feature type="signal peptide" evidence="1">
    <location>
        <begin position="1"/>
        <end position="22"/>
    </location>
</feature>
<gene>
    <name evidence="2" type="ORF">BDY17DRAFT_296164</name>
</gene>
<evidence type="ECO:0000313" key="2">
    <source>
        <dbReference type="EMBL" id="KAF2484704.1"/>
    </source>
</evidence>
<dbReference type="GeneID" id="54474417"/>
<dbReference type="EMBL" id="MU001634">
    <property type="protein sequence ID" value="KAF2484704.1"/>
    <property type="molecule type" value="Genomic_DNA"/>
</dbReference>
<protein>
    <recommendedName>
        <fullName evidence="4">Carbohydrate-binding module family 19 domain-containing protein</fullName>
    </recommendedName>
</protein>
<evidence type="ECO:0000313" key="3">
    <source>
        <dbReference type="Proteomes" id="UP000799767"/>
    </source>
</evidence>
<dbReference type="RefSeq" id="XP_033591273.1">
    <property type="nucleotide sequence ID" value="XM_033733415.1"/>
</dbReference>
<dbReference type="OrthoDB" id="3945400at2759"/>
<evidence type="ECO:0008006" key="4">
    <source>
        <dbReference type="Google" id="ProtNLM"/>
    </source>
</evidence>
<proteinExistence type="predicted"/>
<dbReference type="Proteomes" id="UP000799767">
    <property type="component" value="Unassembled WGS sequence"/>
</dbReference>
<feature type="chain" id="PRO_5025447358" description="Carbohydrate-binding module family 19 domain-containing protein" evidence="1">
    <location>
        <begin position="23"/>
        <end position="141"/>
    </location>
</feature>
<sequence>MKVPSLTDLLPLALLLTPPTAARPTRTYPWQPTSTVSTTCSPNGAVICNGPHQYGLCNFGSVIFQPVALGTICYKGAVVAAGSEPGSGSGGWGGWGPSTCSPNGKLICKGQYQYGLCNFGSVVFQSVALGTKCIDGQIVDA</sequence>
<dbReference type="AlphaFoldDB" id="A0A6A6PY83"/>
<accession>A0A6A6PY83</accession>
<reference evidence="2" key="1">
    <citation type="journal article" date="2020" name="Stud. Mycol.">
        <title>101 Dothideomycetes genomes: a test case for predicting lifestyles and emergence of pathogens.</title>
        <authorList>
            <person name="Haridas S."/>
            <person name="Albert R."/>
            <person name="Binder M."/>
            <person name="Bloem J."/>
            <person name="Labutti K."/>
            <person name="Salamov A."/>
            <person name="Andreopoulos B."/>
            <person name="Baker S."/>
            <person name="Barry K."/>
            <person name="Bills G."/>
            <person name="Bluhm B."/>
            <person name="Cannon C."/>
            <person name="Castanera R."/>
            <person name="Culley D."/>
            <person name="Daum C."/>
            <person name="Ezra D."/>
            <person name="Gonzalez J."/>
            <person name="Henrissat B."/>
            <person name="Kuo A."/>
            <person name="Liang C."/>
            <person name="Lipzen A."/>
            <person name="Lutzoni F."/>
            <person name="Magnuson J."/>
            <person name="Mondo S."/>
            <person name="Nolan M."/>
            <person name="Ohm R."/>
            <person name="Pangilinan J."/>
            <person name="Park H.-J."/>
            <person name="Ramirez L."/>
            <person name="Alfaro M."/>
            <person name="Sun H."/>
            <person name="Tritt A."/>
            <person name="Yoshinaga Y."/>
            <person name="Zwiers L.-H."/>
            <person name="Turgeon B."/>
            <person name="Goodwin S."/>
            <person name="Spatafora J."/>
            <person name="Crous P."/>
            <person name="Grigoriev I."/>
        </authorList>
    </citation>
    <scope>NUCLEOTIDE SEQUENCE</scope>
    <source>
        <strain evidence="2">CBS 113389</strain>
    </source>
</reference>
<keyword evidence="3" id="KW-1185">Reference proteome</keyword>
<evidence type="ECO:0000256" key="1">
    <source>
        <dbReference type="SAM" id="SignalP"/>
    </source>
</evidence>
<keyword evidence="1" id="KW-0732">Signal</keyword>